<protein>
    <recommendedName>
        <fullName evidence="3">Alpha/beta hydrolase</fullName>
    </recommendedName>
</protein>
<organism evidence="1 2">
    <name type="scientific">Evansella cellulosilytica (strain ATCC 21833 / DSM 2522 / FERM P-1141 / JCM 9156 / N-4)</name>
    <name type="common">Bacillus cellulosilyticus</name>
    <dbReference type="NCBI Taxonomy" id="649639"/>
    <lineage>
        <taxon>Bacteria</taxon>
        <taxon>Bacillati</taxon>
        <taxon>Bacillota</taxon>
        <taxon>Bacilli</taxon>
        <taxon>Bacillales</taxon>
        <taxon>Bacillaceae</taxon>
        <taxon>Evansella</taxon>
    </lineage>
</organism>
<proteinExistence type="predicted"/>
<name>E6TXW4_EVAC2</name>
<dbReference type="RefSeq" id="WP_013489508.1">
    <property type="nucleotide sequence ID" value="NC_014829.1"/>
</dbReference>
<dbReference type="Proteomes" id="UP000001401">
    <property type="component" value="Chromosome"/>
</dbReference>
<dbReference type="Gene3D" id="3.40.50.1820">
    <property type="entry name" value="alpha/beta hydrolase"/>
    <property type="match status" value="1"/>
</dbReference>
<dbReference type="eggNOG" id="COG2267">
    <property type="taxonomic scope" value="Bacteria"/>
</dbReference>
<dbReference type="HOGENOM" id="CLU_099340_0_0_9"/>
<dbReference type="OrthoDB" id="2986585at2"/>
<evidence type="ECO:0000313" key="1">
    <source>
        <dbReference type="EMBL" id="ADU31177.1"/>
    </source>
</evidence>
<dbReference type="SUPFAM" id="SSF53474">
    <property type="entry name" value="alpha/beta-Hydrolases"/>
    <property type="match status" value="1"/>
</dbReference>
<gene>
    <name evidence="1" type="ordered locus">Bcell_2926</name>
</gene>
<dbReference type="KEGG" id="bco:Bcell_2926"/>
<reference evidence="1" key="1">
    <citation type="submission" date="2010-12" db="EMBL/GenBank/DDBJ databases">
        <title>Complete sequence of Bacillus cellulosilyticus DSM 2522.</title>
        <authorList>
            <consortium name="US DOE Joint Genome Institute"/>
            <person name="Lucas S."/>
            <person name="Copeland A."/>
            <person name="Lapidus A."/>
            <person name="Cheng J.-F."/>
            <person name="Bruce D."/>
            <person name="Goodwin L."/>
            <person name="Pitluck S."/>
            <person name="Chertkov O."/>
            <person name="Detter J.C."/>
            <person name="Han C."/>
            <person name="Tapia R."/>
            <person name="Land M."/>
            <person name="Hauser L."/>
            <person name="Jeffries C."/>
            <person name="Kyrpides N."/>
            <person name="Ivanova N."/>
            <person name="Mikhailova N."/>
            <person name="Brumm P."/>
            <person name="Mead D."/>
            <person name="Woyke T."/>
        </authorList>
    </citation>
    <scope>NUCLEOTIDE SEQUENCE [LARGE SCALE GENOMIC DNA]</scope>
    <source>
        <strain evidence="1">DSM 2522</strain>
    </source>
</reference>
<accession>E6TXW4</accession>
<keyword evidence="2" id="KW-1185">Reference proteome</keyword>
<evidence type="ECO:0008006" key="3">
    <source>
        <dbReference type="Google" id="ProtNLM"/>
    </source>
</evidence>
<evidence type="ECO:0000313" key="2">
    <source>
        <dbReference type="Proteomes" id="UP000001401"/>
    </source>
</evidence>
<dbReference type="AlphaFoldDB" id="E6TXW4"/>
<dbReference type="STRING" id="649639.Bcell_2926"/>
<dbReference type="InterPro" id="IPR029058">
    <property type="entry name" value="AB_hydrolase_fold"/>
</dbReference>
<sequence>MSINERVLTIEGLKCYVHLPEKPNGFAILLLGDKHHFVHSTTSSWIQHPLRNQFLNRLIDEGYTVFYCDPKHIHWGNDQVFHVVERLVKYVLTSEIINEKIHIFAEGIGALIAFRLMTHQFIQIRSIILYNPCIDLFQQYEEEKKNRFFYKRFIQEIKEAYRVEEKNVEKLCKEKSLILNDIPMYLPFRVFQVIYQAPYNPDIHIRSFIQRRKDIQRELITTFYMPGKTVEQFSSQMINFYRKHEKKLKMYNIRKR</sequence>
<dbReference type="EMBL" id="CP002394">
    <property type="protein sequence ID" value="ADU31177.1"/>
    <property type="molecule type" value="Genomic_DNA"/>
</dbReference>